<dbReference type="GO" id="GO:0016226">
    <property type="term" value="P:iron-sulfur cluster assembly"/>
    <property type="evidence" value="ECO:0007669"/>
    <property type="project" value="UniProtKB-UniRule"/>
</dbReference>
<evidence type="ECO:0000259" key="7">
    <source>
        <dbReference type="Pfam" id="PF14500"/>
    </source>
</evidence>
<dbReference type="Proteomes" id="UP000324705">
    <property type="component" value="Chromosome 7A"/>
</dbReference>
<comment type="subcellular location">
    <subcellularLocation>
        <location evidence="1 5">Nucleus</location>
    </subcellularLocation>
</comment>
<dbReference type="InterPro" id="IPR011989">
    <property type="entry name" value="ARM-like"/>
</dbReference>
<dbReference type="GO" id="GO:0006281">
    <property type="term" value="P:DNA repair"/>
    <property type="evidence" value="ECO:0007669"/>
    <property type="project" value="UniProtKB-UniRule"/>
</dbReference>
<keyword evidence="4 5" id="KW-0539">Nucleus</keyword>
<comment type="function">
    <text evidence="5">Key component of the cytosolic iron-sulfur protein assembly (CIA) complex, a multiprotein complex that mediates the incorporation of iron-sulfur cluster into apoproteins specifically involved in DNA metabolism and genomic integrity. In the CIA complex, MMS19 acts as an adapter between early-acting CIA components and a subset of cellular target iron-sulfur proteins.</text>
</comment>
<evidence type="ECO:0000256" key="1">
    <source>
        <dbReference type="ARBA" id="ARBA00004123"/>
    </source>
</evidence>
<dbReference type="Pfam" id="PF14500">
    <property type="entry name" value="MMS19_N"/>
    <property type="match status" value="1"/>
</dbReference>
<proteinExistence type="inferred from homology"/>
<dbReference type="AlphaFoldDB" id="A0A9R0ZMQ1"/>
<sequence length="1051" mass="116676">MAKVPAGEWVPHVEAFVDVSRSPAQHSAGVDALAALVNKDKLTLFDLVSKMDMYLTTTDHIVRARGILLLGQIMSHISFKWLDVNAITTLSDFFTSRLSDWQALRGALVGCLALLHRKSSVGTIMVADVKRLVEAFIADVQVQSLAAADRKMCFEIFSWILDHYPEAVKTMDDELLYWICQSIDEEKDPECLKLSFHVVEVVMKLFPDPSGIADQFASDLFELLSKYFPVYFTHGAGDNLGVTRDELSRALMHAFCASPYFEPFAIPLLLDKLSSDLPLAKLDSLKYLDNCIHCYGADRMVTHASAIWFKLKEVLFSLSSDQLLSSGSPKDAENNKNQIISEAEHCLKTAVTYIHSSDRDIFINLILLDEDIVNNIHSVTTEENSIGSSLQALGSVVSILAGSSTYLCTRVFQAHFKRLVDILGNSAGFDSQHLSIANGSSPASINYGALYLSVQMLSSCREVAVASLEGVPAEESWWLILEEKLDQIIHLFGKLLTIDSQPTQSAVRKECVSFAVKGLLILATIPEQCSLLLENAYENILLMLTLVITSKYENAHLWRLSLKTLTSIGSSAVELHASKREMVYNRIVVDKIIRLAESCDASMPLNLRLEACFEVGTASMNYMLRVARSLEETVITNISQVNGSIECADYVTCLIDFYSSRLLPWFFTSGGLNELALSFALRLWDEIGDLVTLDRIISQGLLDSLMMGMKLLVRVCTEEQQSLIVQKACVFLLNGHIPAAHALASIFNKYLQNSEFSHEIKLDKILDVILGGCFSIVLPSSNLKMSCSPAATLDNANFSDSLPGSIGSKIDILCGLAWIGKGLLMRGDEKVKEISLFLLKCLSSDASLATAAADAFHVMMGDSEVCLNKKFHARIKFLYKQRFFSILMPIFLSKLKETSELTTKLVIYRAFGHIITNAPVSAVITEAHQILLVMIDILAKLSVDIQDKDLVYSLLLVLSGMLMDEKGKECIVENIRIIISVLAQLVSYPHMMVVRETALQCFVAMSSFPHSKVYRMRSQVLQAAIKALDDKKRAVRQEAVRCRQTWQSSFA</sequence>
<accession>A0A9R0ZMQ1</accession>
<organism evidence="8 9">
    <name type="scientific">Triticum turgidum subsp. durum</name>
    <name type="common">Durum wheat</name>
    <name type="synonym">Triticum durum</name>
    <dbReference type="NCBI Taxonomy" id="4567"/>
    <lineage>
        <taxon>Eukaryota</taxon>
        <taxon>Viridiplantae</taxon>
        <taxon>Streptophyta</taxon>
        <taxon>Embryophyta</taxon>
        <taxon>Tracheophyta</taxon>
        <taxon>Spermatophyta</taxon>
        <taxon>Magnoliopsida</taxon>
        <taxon>Liliopsida</taxon>
        <taxon>Poales</taxon>
        <taxon>Poaceae</taxon>
        <taxon>BOP clade</taxon>
        <taxon>Pooideae</taxon>
        <taxon>Triticodae</taxon>
        <taxon>Triticeae</taxon>
        <taxon>Triticinae</taxon>
        <taxon>Triticum</taxon>
    </lineage>
</organism>
<dbReference type="SUPFAM" id="SSF48371">
    <property type="entry name" value="ARM repeat"/>
    <property type="match status" value="1"/>
</dbReference>
<evidence type="ECO:0000256" key="4">
    <source>
        <dbReference type="ARBA" id="ARBA00023242"/>
    </source>
</evidence>
<keyword evidence="9" id="KW-1185">Reference proteome</keyword>
<dbReference type="GO" id="GO:0097361">
    <property type="term" value="C:cytosolic [4Fe-4S] assembly targeting complex"/>
    <property type="evidence" value="ECO:0007669"/>
    <property type="project" value="UniProtKB-UniRule"/>
</dbReference>
<dbReference type="Pfam" id="PF12460">
    <property type="entry name" value="MMS19_C"/>
    <property type="match status" value="1"/>
</dbReference>
<evidence type="ECO:0000256" key="3">
    <source>
        <dbReference type="ARBA" id="ARBA00022737"/>
    </source>
</evidence>
<name>A0A9R0ZMQ1_TRITD</name>
<evidence type="ECO:0000256" key="5">
    <source>
        <dbReference type="RuleBase" id="RU367072"/>
    </source>
</evidence>
<evidence type="ECO:0000313" key="8">
    <source>
        <dbReference type="EMBL" id="VAI80598.1"/>
    </source>
</evidence>
<protein>
    <recommendedName>
        <fullName evidence="5">MMS19 nucleotide excision repair protein</fullName>
    </recommendedName>
</protein>
<dbReference type="Gene3D" id="1.25.10.10">
    <property type="entry name" value="Leucine-rich Repeat Variant"/>
    <property type="match status" value="1"/>
</dbReference>
<keyword evidence="5" id="KW-0227">DNA damage</keyword>
<feature type="domain" description="MMS19 C-terminal" evidence="6">
    <location>
        <begin position="736"/>
        <end position="1002"/>
    </location>
</feature>
<feature type="domain" description="MMS19 N-terminal" evidence="7">
    <location>
        <begin position="48"/>
        <end position="316"/>
    </location>
</feature>
<dbReference type="InterPro" id="IPR016024">
    <property type="entry name" value="ARM-type_fold"/>
</dbReference>
<dbReference type="PANTHER" id="PTHR12891:SF0">
    <property type="entry name" value="MMS19 NUCLEOTIDE EXCISION REPAIR PROTEIN HOMOLOG"/>
    <property type="match status" value="1"/>
</dbReference>
<gene>
    <name evidence="8" type="ORF">TRITD_7Av1G258560</name>
</gene>
<dbReference type="InterPro" id="IPR029240">
    <property type="entry name" value="MMS19_N"/>
</dbReference>
<evidence type="ECO:0000256" key="2">
    <source>
        <dbReference type="ARBA" id="ARBA00009340"/>
    </source>
</evidence>
<dbReference type="InterPro" id="IPR039920">
    <property type="entry name" value="MMS19"/>
</dbReference>
<evidence type="ECO:0000259" key="6">
    <source>
        <dbReference type="Pfam" id="PF12460"/>
    </source>
</evidence>
<reference evidence="8 9" key="1">
    <citation type="submission" date="2017-09" db="EMBL/GenBank/DDBJ databases">
        <authorList>
            <consortium name="International Durum Wheat Genome Sequencing Consortium (IDWGSC)"/>
            <person name="Milanesi L."/>
        </authorList>
    </citation>
    <scope>NUCLEOTIDE SEQUENCE [LARGE SCALE GENOMIC DNA]</scope>
    <source>
        <strain evidence="9">cv. Svevo</strain>
    </source>
</reference>
<dbReference type="EMBL" id="LT934123">
    <property type="protein sequence ID" value="VAI80598.1"/>
    <property type="molecule type" value="Genomic_DNA"/>
</dbReference>
<dbReference type="Gramene" id="TRITD7Av1G258560.14">
    <property type="protein sequence ID" value="TRITD7Av1G258560.14"/>
    <property type="gene ID" value="TRITD7Av1G258560"/>
</dbReference>
<dbReference type="GO" id="GO:0005634">
    <property type="term" value="C:nucleus"/>
    <property type="evidence" value="ECO:0007669"/>
    <property type="project" value="UniProtKB-SubCell"/>
</dbReference>
<keyword evidence="3" id="KW-0677">Repeat</keyword>
<dbReference type="GO" id="GO:0051604">
    <property type="term" value="P:protein maturation"/>
    <property type="evidence" value="ECO:0007669"/>
    <property type="project" value="UniProtKB-UniRule"/>
</dbReference>
<dbReference type="InterPro" id="IPR024687">
    <property type="entry name" value="MMS19_C"/>
</dbReference>
<comment type="similarity">
    <text evidence="2 5">Belongs to the MET18/MMS19 family.</text>
</comment>
<evidence type="ECO:0000313" key="9">
    <source>
        <dbReference type="Proteomes" id="UP000324705"/>
    </source>
</evidence>
<keyword evidence="5" id="KW-0234">DNA repair</keyword>
<dbReference type="PANTHER" id="PTHR12891">
    <property type="entry name" value="DNA REPAIR/TRANSCRIPTION PROTEIN MET18/MMS19"/>
    <property type="match status" value="1"/>
</dbReference>